<dbReference type="Proteomes" id="UP000663452">
    <property type="component" value="Chromosome"/>
</dbReference>
<dbReference type="RefSeq" id="WP_206100930.1">
    <property type="nucleotide sequence ID" value="NZ_CP070969.1"/>
</dbReference>
<dbReference type="EMBL" id="CP070969">
    <property type="protein sequence ID" value="QSF43292.1"/>
    <property type="molecule type" value="Genomic_DNA"/>
</dbReference>
<sequence length="150" mass="17226">MVKNNKAIMASVLEAVKSQFNVRARGIIENRPNEVFINIHVADIPQSFQQNIANWVMKQGFELPVFVDTYVTEAFQERIDAKCAEMDAQYTIESDRRYMSGVGCKQFIHYNGLDQRQAAEALWIEDKTGVKAVFEPVFKNKNTVKELQYA</sequence>
<keyword evidence="2" id="KW-1185">Reference proteome</keyword>
<organism evidence="1 2">
    <name type="scientific">Paenibacillus tianjinensis</name>
    <dbReference type="NCBI Taxonomy" id="2810347"/>
    <lineage>
        <taxon>Bacteria</taxon>
        <taxon>Bacillati</taxon>
        <taxon>Bacillota</taxon>
        <taxon>Bacilli</taxon>
        <taxon>Bacillales</taxon>
        <taxon>Paenibacillaceae</taxon>
        <taxon>Paenibacillus</taxon>
    </lineage>
</organism>
<accession>A0ABX7LBD7</accession>
<gene>
    <name evidence="1" type="ORF">JRJ22_18670</name>
</gene>
<evidence type="ECO:0000313" key="2">
    <source>
        <dbReference type="Proteomes" id="UP000663452"/>
    </source>
</evidence>
<protein>
    <submittedName>
        <fullName evidence="1">Uncharacterized protein</fullName>
    </submittedName>
</protein>
<proteinExistence type="predicted"/>
<evidence type="ECO:0000313" key="1">
    <source>
        <dbReference type="EMBL" id="QSF43292.1"/>
    </source>
</evidence>
<reference evidence="1 2" key="1">
    <citation type="submission" date="2021-02" db="EMBL/GenBank/DDBJ databases">
        <title>Paenibacillus tianjinensis sp. nov.</title>
        <authorList>
            <person name="Liu H."/>
        </authorList>
    </citation>
    <scope>NUCLEOTIDE SEQUENCE [LARGE SCALE GENOMIC DNA]</scope>
    <source>
        <strain evidence="1 2">TB2019</strain>
    </source>
</reference>
<name>A0ABX7LBD7_9BACL</name>